<evidence type="ECO:0000313" key="3">
    <source>
        <dbReference type="Proteomes" id="UP000325255"/>
    </source>
</evidence>
<evidence type="ECO:0000259" key="1">
    <source>
        <dbReference type="PROSITE" id="PS50995"/>
    </source>
</evidence>
<comment type="caution">
    <text evidence="2">The sequence shown here is derived from an EMBL/GenBank/DDBJ whole genome shotgun (WGS) entry which is preliminary data.</text>
</comment>
<name>A0A5M6IUQ8_9PROT</name>
<dbReference type="InterPro" id="IPR036390">
    <property type="entry name" value="WH_DNA-bd_sf"/>
</dbReference>
<dbReference type="Proteomes" id="UP000325255">
    <property type="component" value="Unassembled WGS sequence"/>
</dbReference>
<dbReference type="PANTHER" id="PTHR33164:SF105">
    <property type="entry name" value="TRANSCRIPTIONAL REPRESSOR PROTEIN-RELATED"/>
    <property type="match status" value="1"/>
</dbReference>
<feature type="domain" description="HTH marR-type" evidence="1">
    <location>
        <begin position="3"/>
        <end position="132"/>
    </location>
</feature>
<gene>
    <name evidence="2" type="ORF">F1189_11265</name>
</gene>
<dbReference type="EMBL" id="VWPK01000015">
    <property type="protein sequence ID" value="KAA5612030.1"/>
    <property type="molecule type" value="Genomic_DNA"/>
</dbReference>
<dbReference type="GO" id="GO:0003700">
    <property type="term" value="F:DNA-binding transcription factor activity"/>
    <property type="evidence" value="ECO:0007669"/>
    <property type="project" value="InterPro"/>
</dbReference>
<dbReference type="PROSITE" id="PS50995">
    <property type="entry name" value="HTH_MARR_2"/>
    <property type="match status" value="1"/>
</dbReference>
<dbReference type="OrthoDB" id="7359569at2"/>
<organism evidence="2 3">
    <name type="scientific">Rhodovastum atsumiense</name>
    <dbReference type="NCBI Taxonomy" id="504468"/>
    <lineage>
        <taxon>Bacteria</taxon>
        <taxon>Pseudomonadati</taxon>
        <taxon>Pseudomonadota</taxon>
        <taxon>Alphaproteobacteria</taxon>
        <taxon>Acetobacterales</taxon>
        <taxon>Acetobacteraceae</taxon>
        <taxon>Rhodovastum</taxon>
    </lineage>
</organism>
<sequence>MRSPCYCTALRMATRRLGAIYDAPLTPLGINIAQFSLLRMIQRTQPVSLTELGRLAALDRSTVGRNVRVLARLGMVAQGPGKDQREAMITLSPRGIETLQAAAPLWQACQQAVEARLGEERIRALADILDAI</sequence>
<proteinExistence type="predicted"/>
<dbReference type="Pfam" id="PF12802">
    <property type="entry name" value="MarR_2"/>
    <property type="match status" value="1"/>
</dbReference>
<dbReference type="PANTHER" id="PTHR33164">
    <property type="entry name" value="TRANSCRIPTIONAL REGULATOR, MARR FAMILY"/>
    <property type="match status" value="1"/>
</dbReference>
<keyword evidence="3" id="KW-1185">Reference proteome</keyword>
<dbReference type="SUPFAM" id="SSF46785">
    <property type="entry name" value="Winged helix' DNA-binding domain"/>
    <property type="match status" value="1"/>
</dbReference>
<dbReference type="InterPro" id="IPR036388">
    <property type="entry name" value="WH-like_DNA-bd_sf"/>
</dbReference>
<dbReference type="AlphaFoldDB" id="A0A5M6IUQ8"/>
<dbReference type="GO" id="GO:0006950">
    <property type="term" value="P:response to stress"/>
    <property type="evidence" value="ECO:0007669"/>
    <property type="project" value="TreeGrafter"/>
</dbReference>
<evidence type="ECO:0000313" key="2">
    <source>
        <dbReference type="EMBL" id="KAA5612030.1"/>
    </source>
</evidence>
<dbReference type="InterPro" id="IPR039422">
    <property type="entry name" value="MarR/SlyA-like"/>
</dbReference>
<dbReference type="InterPro" id="IPR000835">
    <property type="entry name" value="HTH_MarR-typ"/>
</dbReference>
<reference evidence="2 3" key="1">
    <citation type="submission" date="2019-09" db="EMBL/GenBank/DDBJ databases">
        <title>Genome sequence of Rhodovastum atsumiense, a diverse member of the Acetobacteraceae family of non-sulfur purple photosynthetic bacteria.</title>
        <authorList>
            <person name="Meyer T."/>
            <person name="Kyndt J."/>
        </authorList>
    </citation>
    <scope>NUCLEOTIDE SEQUENCE [LARGE SCALE GENOMIC DNA]</scope>
    <source>
        <strain evidence="2 3">DSM 21279</strain>
    </source>
</reference>
<protein>
    <submittedName>
        <fullName evidence="2">MarR family transcriptional regulator</fullName>
    </submittedName>
</protein>
<dbReference type="SMART" id="SM00347">
    <property type="entry name" value="HTH_MARR"/>
    <property type="match status" value="1"/>
</dbReference>
<dbReference type="Gene3D" id="1.10.10.10">
    <property type="entry name" value="Winged helix-like DNA-binding domain superfamily/Winged helix DNA-binding domain"/>
    <property type="match status" value="1"/>
</dbReference>
<accession>A0A5M6IUQ8</accession>